<dbReference type="Proteomes" id="UP001207687">
    <property type="component" value="Unassembled WGS sequence"/>
</dbReference>
<dbReference type="InterPro" id="IPR011767">
    <property type="entry name" value="GLR_AS"/>
</dbReference>
<dbReference type="SUPFAM" id="SSF52833">
    <property type="entry name" value="Thioredoxin-like"/>
    <property type="match status" value="1"/>
</dbReference>
<dbReference type="Gene3D" id="3.40.30.10">
    <property type="entry name" value="Glutaredoxin"/>
    <property type="match status" value="1"/>
</dbReference>
<sequence length="162" mass="18693">MKIYIKNKKKIWMFLGLVLASILLWGIGRAVYHDKFQNAPKNLVETPNVLQKLNESEKTSQKVILVFFKENCPYCEVAKTEIEEAKKQADFPVFYVNTESKNGQQLKKKYELKYASSLVIIQKQNNYISTEAVVAYADKNDRGQYIPLTGNIKKAFGQVIYE</sequence>
<comment type="caution">
    <text evidence="1">The sequence shown here is derived from an EMBL/GenBank/DDBJ whole genome shotgun (WGS) entry which is preliminary data.</text>
</comment>
<evidence type="ECO:0000313" key="2">
    <source>
        <dbReference type="Proteomes" id="UP001207687"/>
    </source>
</evidence>
<dbReference type="PROSITE" id="PS00195">
    <property type="entry name" value="GLUTAREDOXIN_1"/>
    <property type="match status" value="1"/>
</dbReference>
<proteinExistence type="predicted"/>
<name>A0AAW5TRU6_9LACT</name>
<dbReference type="AlphaFoldDB" id="A0AAW5TRU6"/>
<gene>
    <name evidence="1" type="ORF">M2256_000691</name>
</gene>
<keyword evidence="1" id="KW-0413">Isomerase</keyword>
<dbReference type="Pfam" id="PF05768">
    <property type="entry name" value="Glrx-like"/>
    <property type="match status" value="1"/>
</dbReference>
<dbReference type="GO" id="GO:0016853">
    <property type="term" value="F:isomerase activity"/>
    <property type="evidence" value="ECO:0007669"/>
    <property type="project" value="UniProtKB-KW"/>
</dbReference>
<evidence type="ECO:0000313" key="1">
    <source>
        <dbReference type="EMBL" id="MCW2280233.1"/>
    </source>
</evidence>
<dbReference type="InterPro" id="IPR036249">
    <property type="entry name" value="Thioredoxin-like_sf"/>
</dbReference>
<dbReference type="RefSeq" id="WP_264653798.1">
    <property type="nucleotide sequence ID" value="NZ_JAOQNN010000001.1"/>
</dbReference>
<reference evidence="1" key="1">
    <citation type="submission" date="2023-08" db="EMBL/GenBank/DDBJ databases">
        <title>Genomic analyses of the natural microbiome of Caenorhabditis elegans.</title>
        <authorList>
            <person name="Samuel B."/>
        </authorList>
    </citation>
    <scope>NUCLEOTIDE SEQUENCE</scope>
    <source>
        <strain evidence="1">BIGb0220</strain>
    </source>
</reference>
<organism evidence="1 2">
    <name type="scientific">Lactococcus lactis</name>
    <dbReference type="NCBI Taxonomy" id="1358"/>
    <lineage>
        <taxon>Bacteria</taxon>
        <taxon>Bacillati</taxon>
        <taxon>Bacillota</taxon>
        <taxon>Bacilli</taxon>
        <taxon>Lactobacillales</taxon>
        <taxon>Streptococcaceae</taxon>
        <taxon>Lactococcus</taxon>
    </lineage>
</organism>
<accession>A0AAW5TRU6</accession>
<dbReference type="InterPro" id="IPR008554">
    <property type="entry name" value="Glutaredoxin-like"/>
</dbReference>
<protein>
    <submittedName>
        <fullName evidence="1">Thiol-disulfide isomerase/thioredoxin</fullName>
    </submittedName>
</protein>
<dbReference type="EMBL" id="JAOQNN010000001">
    <property type="protein sequence ID" value="MCW2280233.1"/>
    <property type="molecule type" value="Genomic_DNA"/>
</dbReference>